<comment type="caution">
    <text evidence="2">The sequence shown here is derived from an EMBL/GenBank/DDBJ whole genome shotgun (WGS) entry which is preliminary data.</text>
</comment>
<dbReference type="SUPFAM" id="SSF48239">
    <property type="entry name" value="Terpenoid cyclases/Protein prenyltransferases"/>
    <property type="match status" value="1"/>
</dbReference>
<reference evidence="2 3" key="1">
    <citation type="submission" date="2023-02" db="EMBL/GenBank/DDBJ databases">
        <title>Bacterial whole genome sequence for Curvibacter sp. HBC28.</title>
        <authorList>
            <person name="Le V."/>
            <person name="Ko S.-R."/>
            <person name="Ahn C.-Y."/>
            <person name="Oh H.-M."/>
        </authorList>
    </citation>
    <scope>NUCLEOTIDE SEQUENCE [LARGE SCALE GENOMIC DNA]</scope>
    <source>
        <strain evidence="2 3">HBC28</strain>
    </source>
</reference>
<keyword evidence="3" id="KW-1185">Reference proteome</keyword>
<gene>
    <name evidence="2" type="ORF">PSQ39_07295</name>
</gene>
<dbReference type="InterPro" id="IPR008930">
    <property type="entry name" value="Terpenoid_cyclase/PrenylTrfase"/>
</dbReference>
<organism evidence="2 3">
    <name type="scientific">Curvibacter microcysteis</name>
    <dbReference type="NCBI Taxonomy" id="3026419"/>
    <lineage>
        <taxon>Bacteria</taxon>
        <taxon>Pseudomonadati</taxon>
        <taxon>Pseudomonadota</taxon>
        <taxon>Betaproteobacteria</taxon>
        <taxon>Burkholderiales</taxon>
        <taxon>Comamonadaceae</taxon>
        <taxon>Curvibacter</taxon>
    </lineage>
</organism>
<keyword evidence="1" id="KW-0732">Signal</keyword>
<feature type="chain" id="PRO_5046390091" evidence="1">
    <location>
        <begin position="28"/>
        <end position="333"/>
    </location>
</feature>
<sequence>MGRLKAWRAACWLLGALVGGLGGSATAATPVRLQLNGYAGPEGAISVQHSGDTVDPYFALQALLLAREFGLDISAYAQPWAQWLLARQKPDATFDRFCRRGPVWAPCKTADADDTLLALWLRLVDSLPPALSTQAPWRASHRLSSEALARLMDRERGIYLVSPVYPHGLLMDNLEVLSYQAACRHDCPAVKARSKRLAEAIHTTFWDRAARRFLVSTQPEQKTVAATFYPEHVGQLYPLLFDFQLLGLHPHTHYRDWMREHRASWLAQSQHDFAWGLVALVALKFDDRASAACWLRDSAHARGGAHWIVTDEVVQQILQSRAVAPAPAQAWCG</sequence>
<evidence type="ECO:0000313" key="3">
    <source>
        <dbReference type="Proteomes" id="UP001528672"/>
    </source>
</evidence>
<evidence type="ECO:0000256" key="1">
    <source>
        <dbReference type="SAM" id="SignalP"/>
    </source>
</evidence>
<dbReference type="EMBL" id="JAQSIO010000002">
    <property type="protein sequence ID" value="MDD0814431.1"/>
    <property type="molecule type" value="Genomic_DNA"/>
</dbReference>
<feature type="signal peptide" evidence="1">
    <location>
        <begin position="1"/>
        <end position="27"/>
    </location>
</feature>
<protein>
    <submittedName>
        <fullName evidence="2">Uncharacterized protein</fullName>
    </submittedName>
</protein>
<dbReference type="RefSeq" id="WP_273926042.1">
    <property type="nucleotide sequence ID" value="NZ_JAQSIO010000002.1"/>
</dbReference>
<dbReference type="Proteomes" id="UP001528672">
    <property type="component" value="Unassembled WGS sequence"/>
</dbReference>
<name>A0ABT5MDE0_9BURK</name>
<evidence type="ECO:0000313" key="2">
    <source>
        <dbReference type="EMBL" id="MDD0814431.1"/>
    </source>
</evidence>
<proteinExistence type="predicted"/>
<accession>A0ABT5MDE0</accession>